<feature type="compositionally biased region" description="Basic and acidic residues" evidence="1">
    <location>
        <begin position="1"/>
        <end position="11"/>
    </location>
</feature>
<dbReference type="Proteomes" id="UP001345013">
    <property type="component" value="Unassembled WGS sequence"/>
</dbReference>
<accession>A0ABR0K3D7</accession>
<keyword evidence="3" id="KW-1185">Reference proteome</keyword>
<comment type="caution">
    <text evidence="2">The sequence shown here is derived from an EMBL/GenBank/DDBJ whole genome shotgun (WGS) entry which is preliminary data.</text>
</comment>
<dbReference type="Pfam" id="PF05176">
    <property type="entry name" value="ATP-synt_10"/>
    <property type="match status" value="1"/>
</dbReference>
<proteinExistence type="predicted"/>
<feature type="region of interest" description="Disordered" evidence="1">
    <location>
        <begin position="1"/>
        <end position="26"/>
    </location>
</feature>
<evidence type="ECO:0000256" key="1">
    <source>
        <dbReference type="SAM" id="MobiDB-lite"/>
    </source>
</evidence>
<dbReference type="EMBL" id="JAVRRG010000107">
    <property type="protein sequence ID" value="KAK5085033.1"/>
    <property type="molecule type" value="Genomic_DNA"/>
</dbReference>
<dbReference type="InterPro" id="IPR007849">
    <property type="entry name" value="ATP10"/>
</dbReference>
<gene>
    <name evidence="2" type="primary">ATP10</name>
    <name evidence="2" type="ORF">LTR24_007299</name>
</gene>
<dbReference type="PANTHER" id="PTHR28106:SF1">
    <property type="entry name" value="MITOCHONDRIAL ATPASE COMPLEX SUBUNIT ATP10"/>
    <property type="match status" value="1"/>
</dbReference>
<organism evidence="2 3">
    <name type="scientific">Lithohypha guttulata</name>
    <dbReference type="NCBI Taxonomy" id="1690604"/>
    <lineage>
        <taxon>Eukaryota</taxon>
        <taxon>Fungi</taxon>
        <taxon>Dikarya</taxon>
        <taxon>Ascomycota</taxon>
        <taxon>Pezizomycotina</taxon>
        <taxon>Eurotiomycetes</taxon>
        <taxon>Chaetothyriomycetidae</taxon>
        <taxon>Chaetothyriales</taxon>
        <taxon>Trichomeriaceae</taxon>
        <taxon>Lithohypha</taxon>
    </lineage>
</organism>
<reference evidence="2 3" key="1">
    <citation type="submission" date="2023-08" db="EMBL/GenBank/DDBJ databases">
        <title>Black Yeasts Isolated from many extreme environments.</title>
        <authorList>
            <person name="Coleine C."/>
            <person name="Stajich J.E."/>
            <person name="Selbmann L."/>
        </authorList>
    </citation>
    <scope>NUCLEOTIDE SEQUENCE [LARGE SCALE GENOMIC DNA]</scope>
    <source>
        <strain evidence="2 3">CCFEE 5885</strain>
    </source>
</reference>
<evidence type="ECO:0000313" key="2">
    <source>
        <dbReference type="EMBL" id="KAK5085033.1"/>
    </source>
</evidence>
<protein>
    <submittedName>
        <fullName evidence="2">Mitochondrial ATPase complex subunit atp10</fullName>
    </submittedName>
</protein>
<name>A0ABR0K3D7_9EURO</name>
<feature type="region of interest" description="Disordered" evidence="1">
    <location>
        <begin position="66"/>
        <end position="90"/>
    </location>
</feature>
<sequence>MSDNSGLHRDSQFVTTSKSLLRASTSKSNMAKGTLIELLLAAASRPHARCLRRGQRSISQIRNYALAHPKKDKPSTPSEGADPLLGPRKPGQVPLAVGIDRNPENKSAISRIPIPQGVKGERFVPSPLARPLGLQTPPQPGQNSPIDQRTWEQKKADFTDYERAVERRQIYLRTFLRPYYQEWSRLDKEFKGKSFVANERLFRKDKALYFPNMWGQTLSKNGQGPDGGYDTTPALRGKISIVGIQSADWAVEQVDTFLSDKANPELQRLLKEHPGTFQRADINIQDNVAKAFLVKLFSGRLRATIPEARWDRYFFIKLPRDVRLGLSDDIRDAMGFLNTQVGYVYLLDADCKIRWAGSGHAWKGELDSLNAGIKRLLEEANEERKIDDVPANRLRNILAEDIQVPNPPMAAAV</sequence>
<feature type="compositionally biased region" description="Polar residues" evidence="1">
    <location>
        <begin position="12"/>
        <end position="26"/>
    </location>
</feature>
<evidence type="ECO:0000313" key="3">
    <source>
        <dbReference type="Proteomes" id="UP001345013"/>
    </source>
</evidence>
<dbReference type="PANTHER" id="PTHR28106">
    <property type="entry name" value="MITOCHONDRIAL ATPASE COMPLEX SUBUNIT ATP10"/>
    <property type="match status" value="1"/>
</dbReference>